<gene>
    <name evidence="4" type="ORF">K1X13_07185</name>
</gene>
<feature type="compositionally biased region" description="Gly residues" evidence="2">
    <location>
        <begin position="234"/>
        <end position="253"/>
    </location>
</feature>
<dbReference type="EMBL" id="JAIEZQ010000001">
    <property type="protein sequence ID" value="MBY9074601.1"/>
    <property type="molecule type" value="Genomic_DNA"/>
</dbReference>
<organism evidence="4 5">
    <name type="scientific">Nocardioides jiangsuensis</name>
    <dbReference type="NCBI Taxonomy" id="2866161"/>
    <lineage>
        <taxon>Bacteria</taxon>
        <taxon>Bacillati</taxon>
        <taxon>Actinomycetota</taxon>
        <taxon>Actinomycetes</taxon>
        <taxon>Propionibacteriales</taxon>
        <taxon>Nocardioidaceae</taxon>
        <taxon>Nocardioides</taxon>
    </lineage>
</organism>
<dbReference type="InterPro" id="IPR001268">
    <property type="entry name" value="NADH_UbQ_OxRdtase_30kDa_su"/>
</dbReference>
<name>A0ABS7RHU9_9ACTN</name>
<comment type="caution">
    <text evidence="4">The sequence shown here is derived from an EMBL/GenBank/DDBJ whole genome shotgun (WGS) entry which is preliminary data.</text>
</comment>
<evidence type="ECO:0000259" key="3">
    <source>
        <dbReference type="Pfam" id="PF00329"/>
    </source>
</evidence>
<evidence type="ECO:0000256" key="2">
    <source>
        <dbReference type="SAM" id="MobiDB-lite"/>
    </source>
</evidence>
<feature type="domain" description="NADH:ubiquinone oxidoreductase 30kDa subunit" evidence="3">
    <location>
        <begin position="36"/>
        <end position="158"/>
    </location>
</feature>
<feature type="region of interest" description="Disordered" evidence="2">
    <location>
        <begin position="163"/>
        <end position="253"/>
    </location>
</feature>
<comment type="similarity">
    <text evidence="1">Belongs to the complex I 30 kDa subunit family.</text>
</comment>
<accession>A0ABS7RHU9</accession>
<evidence type="ECO:0000256" key="1">
    <source>
        <dbReference type="ARBA" id="ARBA00007569"/>
    </source>
</evidence>
<dbReference type="Proteomes" id="UP000754710">
    <property type="component" value="Unassembled WGS sequence"/>
</dbReference>
<dbReference type="SUPFAM" id="SSF143243">
    <property type="entry name" value="Nqo5-like"/>
    <property type="match status" value="1"/>
</dbReference>
<dbReference type="InterPro" id="IPR037232">
    <property type="entry name" value="NADH_quin_OxRdtase_su_C/D-like"/>
</dbReference>
<feature type="compositionally biased region" description="Low complexity" evidence="2">
    <location>
        <begin position="210"/>
        <end position="219"/>
    </location>
</feature>
<protein>
    <submittedName>
        <fullName evidence="4">NADH-quinone oxidoreductase subunit C</fullName>
    </submittedName>
</protein>
<dbReference type="PANTHER" id="PTHR10884:SF14">
    <property type="entry name" value="NADH DEHYDROGENASE [UBIQUINONE] IRON-SULFUR PROTEIN 3, MITOCHONDRIAL"/>
    <property type="match status" value="1"/>
</dbReference>
<keyword evidence="5" id="KW-1185">Reference proteome</keyword>
<dbReference type="Pfam" id="PF00329">
    <property type="entry name" value="Complex1_30kDa"/>
    <property type="match status" value="1"/>
</dbReference>
<dbReference type="PANTHER" id="PTHR10884">
    <property type="entry name" value="NADH DEHYDROGENASE UBIQUINONE IRON-SULFUR PROTEIN 3"/>
    <property type="match status" value="1"/>
</dbReference>
<evidence type="ECO:0000313" key="4">
    <source>
        <dbReference type="EMBL" id="MBY9074601.1"/>
    </source>
</evidence>
<sequence>MSRSTELWPGRVRAAFAETFGDAATVDDGFGPVTVDVPLEHWVAAVEVARDGLDCTFFDWLSAVDELTDGFRVVCHLADHRPGAVDHLVLRTLVARDAASVPSVAHLFAGARWHERETHEMFGLDFTVEGDPLPLEKLLLPENFEGHPLRKDFVLASRVAKPWPGAKEPGESDAGHAAAAGRRRTRPAGVPEPEQWGPREPGSPAPDPLAAATPSGPAARPRRTPRAASRPDDGGGAAVDGPGSPGQGGGEDG</sequence>
<evidence type="ECO:0000313" key="5">
    <source>
        <dbReference type="Proteomes" id="UP000754710"/>
    </source>
</evidence>
<proteinExistence type="inferred from homology"/>
<reference evidence="4 5" key="1">
    <citation type="submission" date="2021-08" db="EMBL/GenBank/DDBJ databases">
        <title>Nocardioides bacterium WL0053 sp. nov., isolated from the sediment.</title>
        <authorList>
            <person name="Wang L."/>
            <person name="Zhang D."/>
            <person name="Zhang A."/>
        </authorList>
    </citation>
    <scope>NUCLEOTIDE SEQUENCE [LARGE SCALE GENOMIC DNA]</scope>
    <source>
        <strain evidence="4 5">WL0053</strain>
    </source>
</reference>
<dbReference type="RefSeq" id="WP_221024254.1">
    <property type="nucleotide sequence ID" value="NZ_JAIEZQ010000001.1"/>
</dbReference>
<dbReference type="Gene3D" id="3.30.460.80">
    <property type="entry name" value="NADH:ubiquinone oxidoreductase, 30kDa subunit"/>
    <property type="match status" value="1"/>
</dbReference>